<accession>A0ABN8YMN9</accession>
<keyword evidence="3" id="KW-1185">Reference proteome</keyword>
<evidence type="ECO:0000313" key="3">
    <source>
        <dbReference type="Proteomes" id="UP001176941"/>
    </source>
</evidence>
<dbReference type="EMBL" id="OX459956">
    <property type="protein sequence ID" value="CAI9162335.1"/>
    <property type="molecule type" value="Genomic_DNA"/>
</dbReference>
<gene>
    <name evidence="2" type="ORF">MRATA1EN1_LOCUS11297</name>
</gene>
<evidence type="ECO:0000313" key="2">
    <source>
        <dbReference type="EMBL" id="CAI9162335.1"/>
    </source>
</evidence>
<reference evidence="2" key="1">
    <citation type="submission" date="2023-04" db="EMBL/GenBank/DDBJ databases">
        <authorList>
            <consortium name="ELIXIR-Norway"/>
        </authorList>
    </citation>
    <scope>NUCLEOTIDE SEQUENCE [LARGE SCALE GENOMIC DNA]</scope>
</reference>
<name>A0ABN8YMN9_RANTA</name>
<sequence length="125" mass="13369">MAVVLKPASLQEEPPHVTQHKFVCLMHSARLPAWSVSHAAVSKDTGCGLRSAPISLTPVGPARLSLFIPNGEDPRVRCASLPSAGREGKSAGQARRHAESRSKRQRALREACSRVPGDLISGCRV</sequence>
<proteinExistence type="predicted"/>
<organism evidence="2 3">
    <name type="scientific">Rangifer tarandus platyrhynchus</name>
    <name type="common">Svalbard reindeer</name>
    <dbReference type="NCBI Taxonomy" id="3082113"/>
    <lineage>
        <taxon>Eukaryota</taxon>
        <taxon>Metazoa</taxon>
        <taxon>Chordata</taxon>
        <taxon>Craniata</taxon>
        <taxon>Vertebrata</taxon>
        <taxon>Euteleostomi</taxon>
        <taxon>Mammalia</taxon>
        <taxon>Eutheria</taxon>
        <taxon>Laurasiatheria</taxon>
        <taxon>Artiodactyla</taxon>
        <taxon>Ruminantia</taxon>
        <taxon>Pecora</taxon>
        <taxon>Cervidae</taxon>
        <taxon>Odocoileinae</taxon>
        <taxon>Rangifer</taxon>
    </lineage>
</organism>
<feature type="compositionally biased region" description="Basic and acidic residues" evidence="1">
    <location>
        <begin position="96"/>
        <end position="110"/>
    </location>
</feature>
<protein>
    <submittedName>
        <fullName evidence="2">Uncharacterized protein</fullName>
    </submittedName>
</protein>
<dbReference type="Proteomes" id="UP001176941">
    <property type="component" value="Chromosome 20"/>
</dbReference>
<feature type="region of interest" description="Disordered" evidence="1">
    <location>
        <begin position="78"/>
        <end position="110"/>
    </location>
</feature>
<evidence type="ECO:0000256" key="1">
    <source>
        <dbReference type="SAM" id="MobiDB-lite"/>
    </source>
</evidence>